<evidence type="ECO:0000313" key="2">
    <source>
        <dbReference type="EMBL" id="KAF2301869.1"/>
    </source>
</evidence>
<keyword evidence="1" id="KW-0812">Transmembrane</keyword>
<reference evidence="2 3" key="1">
    <citation type="journal article" date="2020" name="Mol. Plant">
        <title>The Chromosome-Based Rubber Tree Genome Provides New Insights into Spurge Genome Evolution and Rubber Biosynthesis.</title>
        <authorList>
            <person name="Liu J."/>
            <person name="Shi C."/>
            <person name="Shi C.C."/>
            <person name="Li W."/>
            <person name="Zhang Q.J."/>
            <person name="Zhang Y."/>
            <person name="Li K."/>
            <person name="Lu H.F."/>
            <person name="Shi C."/>
            <person name="Zhu S.T."/>
            <person name="Xiao Z.Y."/>
            <person name="Nan H."/>
            <person name="Yue Y."/>
            <person name="Zhu X.G."/>
            <person name="Wu Y."/>
            <person name="Hong X.N."/>
            <person name="Fan G.Y."/>
            <person name="Tong Y."/>
            <person name="Zhang D."/>
            <person name="Mao C.L."/>
            <person name="Liu Y.L."/>
            <person name="Hao S.J."/>
            <person name="Liu W.Q."/>
            <person name="Lv M.Q."/>
            <person name="Zhang H.B."/>
            <person name="Liu Y."/>
            <person name="Hu-Tang G.R."/>
            <person name="Wang J.P."/>
            <person name="Wang J.H."/>
            <person name="Sun Y.H."/>
            <person name="Ni S.B."/>
            <person name="Chen W.B."/>
            <person name="Zhang X.C."/>
            <person name="Jiao Y.N."/>
            <person name="Eichler E.E."/>
            <person name="Li G.H."/>
            <person name="Liu X."/>
            <person name="Gao L.Z."/>
        </authorList>
    </citation>
    <scope>NUCLEOTIDE SEQUENCE [LARGE SCALE GENOMIC DNA]</scope>
    <source>
        <strain evidence="3">cv. GT1</strain>
        <tissue evidence="2">Leaf</tissue>
    </source>
</reference>
<evidence type="ECO:0000313" key="3">
    <source>
        <dbReference type="Proteomes" id="UP000467840"/>
    </source>
</evidence>
<evidence type="ECO:0000256" key="1">
    <source>
        <dbReference type="SAM" id="Phobius"/>
    </source>
</evidence>
<dbReference type="EMBL" id="JAAGAX010000010">
    <property type="protein sequence ID" value="KAF2301869.1"/>
    <property type="molecule type" value="Genomic_DNA"/>
</dbReference>
<dbReference type="InterPro" id="IPR029063">
    <property type="entry name" value="SAM-dependent_MTases_sf"/>
</dbReference>
<proteinExistence type="predicted"/>
<sequence>MPSHAATAEEIKDVIEVEGSFSLQKLQAFKMDWDTYMKKANPGLDKKARAEYLALSIPGSFLITLSTLFTLPMLSCGSPRRDNVIEVEGSSSLHRLEVFKMDWDTDTKKANPDPDKKARAAIIATDIRAVVKPILEKVSRMIYFVGLFKVAFFLVAIGWGTSICKLRPLGKETHVLHRLLLLTGMAL</sequence>
<name>A0A6A6LQH2_HEVBR</name>
<accession>A0A6A6LQH2</accession>
<comment type="caution">
    <text evidence="2">The sequence shown here is derived from an EMBL/GenBank/DDBJ whole genome shotgun (WGS) entry which is preliminary data.</text>
</comment>
<keyword evidence="1" id="KW-0472">Membrane</keyword>
<feature type="transmembrane region" description="Helical" evidence="1">
    <location>
        <begin position="52"/>
        <end position="71"/>
    </location>
</feature>
<feature type="transmembrane region" description="Helical" evidence="1">
    <location>
        <begin position="141"/>
        <end position="159"/>
    </location>
</feature>
<gene>
    <name evidence="2" type="ORF">GH714_030060</name>
</gene>
<keyword evidence="3" id="KW-1185">Reference proteome</keyword>
<organism evidence="2 3">
    <name type="scientific">Hevea brasiliensis</name>
    <name type="common">Para rubber tree</name>
    <name type="synonym">Siphonia brasiliensis</name>
    <dbReference type="NCBI Taxonomy" id="3981"/>
    <lineage>
        <taxon>Eukaryota</taxon>
        <taxon>Viridiplantae</taxon>
        <taxon>Streptophyta</taxon>
        <taxon>Embryophyta</taxon>
        <taxon>Tracheophyta</taxon>
        <taxon>Spermatophyta</taxon>
        <taxon>Magnoliopsida</taxon>
        <taxon>eudicotyledons</taxon>
        <taxon>Gunneridae</taxon>
        <taxon>Pentapetalae</taxon>
        <taxon>rosids</taxon>
        <taxon>fabids</taxon>
        <taxon>Malpighiales</taxon>
        <taxon>Euphorbiaceae</taxon>
        <taxon>Crotonoideae</taxon>
        <taxon>Micrandreae</taxon>
        <taxon>Hevea</taxon>
    </lineage>
</organism>
<keyword evidence="1" id="KW-1133">Transmembrane helix</keyword>
<dbReference type="Gene3D" id="3.40.50.150">
    <property type="entry name" value="Vaccinia Virus protein VP39"/>
    <property type="match status" value="1"/>
</dbReference>
<dbReference type="AlphaFoldDB" id="A0A6A6LQH2"/>
<dbReference type="Proteomes" id="UP000467840">
    <property type="component" value="Chromosome 4"/>
</dbReference>
<protein>
    <submittedName>
        <fullName evidence="2">Uncharacterized protein</fullName>
    </submittedName>
</protein>